<accession>A0ABW9B8Y4</accession>
<evidence type="ECO:0000256" key="1">
    <source>
        <dbReference type="ARBA" id="ARBA00005250"/>
    </source>
</evidence>
<evidence type="ECO:0000313" key="4">
    <source>
        <dbReference type="Proteomes" id="UP001629230"/>
    </source>
</evidence>
<evidence type="ECO:0000313" key="3">
    <source>
        <dbReference type="EMBL" id="MFM0008491.1"/>
    </source>
</evidence>
<proteinExistence type="inferred from homology"/>
<dbReference type="InterPro" id="IPR050855">
    <property type="entry name" value="NDM-1-like"/>
</dbReference>
<keyword evidence="4" id="KW-1185">Reference proteome</keyword>
<dbReference type="Proteomes" id="UP001629230">
    <property type="component" value="Unassembled WGS sequence"/>
</dbReference>
<comment type="caution">
    <text evidence="3">The sequence shown here is derived from an EMBL/GenBank/DDBJ whole genome shotgun (WGS) entry which is preliminary data.</text>
</comment>
<dbReference type="Gene3D" id="3.60.15.10">
    <property type="entry name" value="Ribonuclease Z/Hydroxyacylglutathione hydrolase-like"/>
    <property type="match status" value="1"/>
</dbReference>
<name>A0ABW9B8Y4_9BURK</name>
<dbReference type="InterPro" id="IPR001279">
    <property type="entry name" value="Metallo-B-lactamas"/>
</dbReference>
<dbReference type="PANTHER" id="PTHR42951">
    <property type="entry name" value="METALLO-BETA-LACTAMASE DOMAIN-CONTAINING"/>
    <property type="match status" value="1"/>
</dbReference>
<protein>
    <submittedName>
        <fullName evidence="3">MBL fold metallo-hydrolase</fullName>
    </submittedName>
</protein>
<feature type="domain" description="Metallo-beta-lactamase" evidence="2">
    <location>
        <begin position="87"/>
        <end position="270"/>
    </location>
</feature>
<gene>
    <name evidence="3" type="ORF">PQR57_47330</name>
</gene>
<dbReference type="EMBL" id="JAQQEZ010000110">
    <property type="protein sequence ID" value="MFM0008491.1"/>
    <property type="molecule type" value="Genomic_DNA"/>
</dbReference>
<dbReference type="RefSeq" id="WP_408183540.1">
    <property type="nucleotide sequence ID" value="NZ_JAQQEZ010000110.1"/>
</dbReference>
<dbReference type="Pfam" id="PF00753">
    <property type="entry name" value="Lactamase_B"/>
    <property type="match status" value="1"/>
</dbReference>
<dbReference type="CDD" id="cd16282">
    <property type="entry name" value="metallo-hydrolase-like_MBL-fold"/>
    <property type="match status" value="1"/>
</dbReference>
<reference evidence="3 4" key="1">
    <citation type="journal article" date="2024" name="Chem. Sci.">
        <title>Discovery of megapolipeptins by genome mining of a Burkholderiales bacteria collection.</title>
        <authorList>
            <person name="Paulo B.S."/>
            <person name="Recchia M.J.J."/>
            <person name="Lee S."/>
            <person name="Fergusson C.H."/>
            <person name="Romanowski S.B."/>
            <person name="Hernandez A."/>
            <person name="Krull N."/>
            <person name="Liu D.Y."/>
            <person name="Cavanagh H."/>
            <person name="Bos A."/>
            <person name="Gray C.A."/>
            <person name="Murphy B.T."/>
            <person name="Linington R.G."/>
            <person name="Eustaquio A.S."/>
        </authorList>
    </citation>
    <scope>NUCLEOTIDE SEQUENCE [LARGE SCALE GENOMIC DNA]</scope>
    <source>
        <strain evidence="3 4">RL17-350-BIC-A</strain>
    </source>
</reference>
<dbReference type="SUPFAM" id="SSF56281">
    <property type="entry name" value="Metallo-hydrolase/oxidoreductase"/>
    <property type="match status" value="1"/>
</dbReference>
<dbReference type="SMART" id="SM00849">
    <property type="entry name" value="Lactamase_B"/>
    <property type="match status" value="1"/>
</dbReference>
<comment type="similarity">
    <text evidence="1">Belongs to the metallo-beta-lactamase superfamily. Class-B beta-lactamase family.</text>
</comment>
<dbReference type="PANTHER" id="PTHR42951:SF4">
    <property type="entry name" value="ACYL-COENZYME A THIOESTERASE MBLAC2"/>
    <property type="match status" value="1"/>
</dbReference>
<organism evidence="3 4">
    <name type="scientific">Paraburkholderia dipogonis</name>
    <dbReference type="NCBI Taxonomy" id="1211383"/>
    <lineage>
        <taxon>Bacteria</taxon>
        <taxon>Pseudomonadati</taxon>
        <taxon>Pseudomonadota</taxon>
        <taxon>Betaproteobacteria</taxon>
        <taxon>Burkholderiales</taxon>
        <taxon>Burkholderiaceae</taxon>
        <taxon>Paraburkholderia</taxon>
    </lineage>
</organism>
<sequence length="337" mass="36449">MNTFFKLAERSGALSKLLCVAIVIAAGLPLTSTVAFAGTGSQSSSRKDAAPDDYFHTGAGARYLRRADGDIVVEPLRENITVLMGSGGNITVLSGKEGKFLVDAGISKSQEKLQAALDKISPAPLKYVVNTHWHWDHTDGNAWMHAAGATIVAHKNTVRHLTETTHVDAWNWTFDPVPAGARPTLIVNDEKTFTFAGTNIEVENFGHGHTDGDLWVYFENADVLALGDTFWNGIYPYIDNEDGGNIDGAIQWANKAVAFTTDHTIVVPGHGAVGTRAQLIEFRDMLVTVRNNVAALKSQGKSLDEIIAAKPTAAFDAKWGNFVFNGSQFTKMVYDGL</sequence>
<evidence type="ECO:0000259" key="2">
    <source>
        <dbReference type="SMART" id="SM00849"/>
    </source>
</evidence>
<dbReference type="InterPro" id="IPR036866">
    <property type="entry name" value="RibonucZ/Hydroxyglut_hydro"/>
</dbReference>